<protein>
    <submittedName>
        <fullName evidence="2">Uncharacterized protein</fullName>
    </submittedName>
</protein>
<dbReference type="Proteomes" id="UP000011550">
    <property type="component" value="Unassembled WGS sequence"/>
</dbReference>
<accession>M0I474</accession>
<feature type="compositionally biased region" description="Low complexity" evidence="1">
    <location>
        <begin position="61"/>
        <end position="87"/>
    </location>
</feature>
<evidence type="ECO:0000313" key="3">
    <source>
        <dbReference type="Proteomes" id="UP000011550"/>
    </source>
</evidence>
<comment type="caution">
    <text evidence="2">The sequence shown here is derived from an EMBL/GenBank/DDBJ whole genome shotgun (WGS) entry which is preliminary data.</text>
</comment>
<keyword evidence="3" id="KW-1185">Reference proteome</keyword>
<gene>
    <name evidence="2" type="ORF">C440_14714</name>
</gene>
<name>M0I474_9EURY</name>
<dbReference type="PATRIC" id="fig|662479.7.peg.2982"/>
<feature type="region of interest" description="Disordered" evidence="1">
    <location>
        <begin position="60"/>
        <end position="101"/>
    </location>
</feature>
<reference evidence="2 3" key="1">
    <citation type="journal article" date="2014" name="PLoS Genet.">
        <title>Phylogenetically driven sequencing of extremely halophilic archaea reveals strategies for static and dynamic osmo-response.</title>
        <authorList>
            <person name="Becker E.A."/>
            <person name="Seitzer P.M."/>
            <person name="Tritt A."/>
            <person name="Larsen D."/>
            <person name="Krusor M."/>
            <person name="Yao A.I."/>
            <person name="Wu D."/>
            <person name="Madern D."/>
            <person name="Eisen J.A."/>
            <person name="Darling A.E."/>
            <person name="Facciotti M.T."/>
        </authorList>
    </citation>
    <scope>NUCLEOTIDE SEQUENCE [LARGE SCALE GENOMIC DNA]</scope>
    <source>
        <strain evidence="2 3">ATCC BAA-1512</strain>
    </source>
</reference>
<dbReference type="AlphaFoldDB" id="M0I474"/>
<proteinExistence type="predicted"/>
<dbReference type="EMBL" id="AOLN01000018">
    <property type="protein sequence ID" value="ELZ91575.1"/>
    <property type="molecule type" value="Genomic_DNA"/>
</dbReference>
<evidence type="ECO:0000313" key="2">
    <source>
        <dbReference type="EMBL" id="ELZ91575.1"/>
    </source>
</evidence>
<sequence>MVLNVAFNTGLAPFEFDPTPFVSTISMLLFIPADVQYGMFRAHPLARDIAREHVMQTDFASSPGLVSTPTPTLSSGSGSGSSLTPSPSQNPLELPAAVGVV</sequence>
<evidence type="ECO:0000256" key="1">
    <source>
        <dbReference type="SAM" id="MobiDB-lite"/>
    </source>
</evidence>
<organism evidence="2 3">
    <name type="scientific">Haloferax mucosum ATCC BAA-1512</name>
    <dbReference type="NCBI Taxonomy" id="662479"/>
    <lineage>
        <taxon>Archaea</taxon>
        <taxon>Methanobacteriati</taxon>
        <taxon>Methanobacteriota</taxon>
        <taxon>Stenosarchaea group</taxon>
        <taxon>Halobacteria</taxon>
        <taxon>Halobacteriales</taxon>
        <taxon>Haloferacaceae</taxon>
        <taxon>Haloferax</taxon>
    </lineage>
</organism>